<proteinExistence type="evidence at protein level"/>
<accession>A0A0H3P9U7</accession>
<evidence type="ECO:0007829" key="3">
    <source>
        <dbReference type="PDB" id="3UAU"/>
    </source>
</evidence>
<keyword evidence="3" id="KW-0002">3D-structure</keyword>
<dbReference type="EMBL" id="CP000538">
    <property type="protein sequence ID" value="EAQ72196.1"/>
    <property type="molecule type" value="Genomic_DNA"/>
</dbReference>
<name>A0A0H3P9U7_CAMJJ</name>
<dbReference type="PDB" id="3UAU">
    <property type="method" value="X-ray"/>
    <property type="resolution" value="2.70 A"/>
    <property type="chains" value="A/B=18-372"/>
</dbReference>
<feature type="disulfide bond" description="Interchain" evidence="3">
    <location>
        <position position="18"/>
    </location>
</feature>
<dbReference type="PROSITE" id="PS51257">
    <property type="entry name" value="PROKAR_LIPOPROTEIN"/>
    <property type="match status" value="1"/>
</dbReference>
<dbReference type="SMR" id="A0A0H3P9U7"/>
<dbReference type="InterPro" id="IPR032077">
    <property type="entry name" value="JLPA"/>
</dbReference>
<reference evidence="2" key="1">
    <citation type="submission" date="2006-12" db="EMBL/GenBank/DDBJ databases">
        <authorList>
            <person name="Azam F."/>
            <person name="Ferriera S."/>
            <person name="Johnson J."/>
            <person name="Kravitz S."/>
            <person name="Beeson K."/>
            <person name="Sutton G."/>
            <person name="Rogers Y.-H."/>
            <person name="Friedman R."/>
            <person name="Frazier M."/>
            <person name="Venter J.C."/>
        </authorList>
    </citation>
    <scope>NUCLEOTIDE SEQUENCE [LARGE SCALE GENOMIC DNA]</scope>
    <source>
        <strain evidence="2">81-176</strain>
    </source>
</reference>
<sequence length="372" mass="42215">MKKGIFLSIGIAVLFSACGNSIDEKTVKKYENQLNQTVKQEIASLSQDSGIKIEFSDFKCNADGDFIACLSPNFKTLAKDNNDEYQELFQAKNIKIRSNEIYKGETNTSISIKEYYNDLFKNQKSIQSNLVFEDFKLGEKVVSDINASLFQQDPKISSFINKLSSDSYTLSFDNSINKQENNYLDNLDIKFYNAKLNFNTNLNINLKEDLLNYLDSKGIKFNTQTLAMDEQAINELLNMVNYEQASDFSNTIQKYIILNNFKIDSTLKTEGVFSSYIATAKENLQTLKAQSQNEEQALIFDKALAILNNITQNDDYKLNLDLKFKNIPVSDYSTQGIDSIEKLSINNQDATEALKIILPFIMFSMLMGGASF</sequence>
<dbReference type="Pfam" id="PF16668">
    <property type="entry name" value="JLPA"/>
    <property type="match status" value="1"/>
</dbReference>
<evidence type="ECO:0000313" key="2">
    <source>
        <dbReference type="Proteomes" id="UP000000646"/>
    </source>
</evidence>
<dbReference type="KEGG" id="cjj:CJJ81176_1002"/>
<organism evidence="1 2">
    <name type="scientific">Campylobacter jejuni subsp. jejuni serotype O:23/36 (strain 81-176)</name>
    <dbReference type="NCBI Taxonomy" id="354242"/>
    <lineage>
        <taxon>Bacteria</taxon>
        <taxon>Pseudomonadati</taxon>
        <taxon>Campylobacterota</taxon>
        <taxon>Epsilonproteobacteria</taxon>
        <taxon>Campylobacterales</taxon>
        <taxon>Campylobacteraceae</taxon>
        <taxon>Campylobacter</taxon>
    </lineage>
</organism>
<dbReference type="HOGENOM" id="CLU_743320_0_0_7"/>
<gene>
    <name evidence="1" type="primary">jlpA</name>
    <name evidence="1" type="ordered locus">CJJ81176_1002</name>
</gene>
<evidence type="ECO:0000313" key="1">
    <source>
        <dbReference type="EMBL" id="EAQ72196.1"/>
    </source>
</evidence>
<dbReference type="EvolutionaryTrace" id="A0A0H3P9U7"/>
<protein>
    <submittedName>
        <fullName evidence="1">Surface-exposed lipoprotein</fullName>
    </submittedName>
</protein>
<dbReference type="GO" id="GO:0007155">
    <property type="term" value="P:cell adhesion"/>
    <property type="evidence" value="ECO:0007669"/>
    <property type="project" value="InterPro"/>
</dbReference>
<feature type="disulfide bond" evidence="3">
    <location>
        <begin position="60"/>
        <end position="69"/>
    </location>
</feature>
<dbReference type="Proteomes" id="UP000000646">
    <property type="component" value="Chromosome"/>
</dbReference>
<dbReference type="AlphaFoldDB" id="A0A0H3P9U7"/>
<reference evidence="3" key="2">
    <citation type="journal article" date="2012" name="J. Struct. Biol.">
        <title>Crystal structure of JlpA, a surface-exposed lipoprotein adhesin of Campylobacter jejuni.</title>
        <authorList>
            <person name="Kawai F."/>
            <person name="Paek S."/>
            <person name="Choi K.J."/>
            <person name="Prouty M."/>
            <person name="Kanipes M.I."/>
            <person name="Guerry P."/>
            <person name="Yeo H.J."/>
        </authorList>
    </citation>
    <scope>X-RAY CRYSTALLOGRAPHY (2.70 ANGSTROMS) OF 18-372</scope>
    <scope>DISULFIDE BONDS</scope>
</reference>
<dbReference type="RefSeq" id="WP_009882608.1">
    <property type="nucleotide sequence ID" value="NC_008787.1"/>
</dbReference>
<keyword evidence="1" id="KW-0449">Lipoprotein</keyword>
<dbReference type="PDBsum" id="3UAU"/>
<dbReference type="eggNOG" id="ENOG5031909">
    <property type="taxonomic scope" value="Bacteria"/>
</dbReference>